<dbReference type="EMBL" id="SIUB01000001">
    <property type="protein sequence ID" value="TBN54720.1"/>
    <property type="molecule type" value="Genomic_DNA"/>
</dbReference>
<dbReference type="AlphaFoldDB" id="A0A4Q9GRJ0"/>
<dbReference type="InterPro" id="IPR009628">
    <property type="entry name" value="Phage_tape_measure_N"/>
</dbReference>
<dbReference type="OrthoDB" id="7365668at2"/>
<proteinExistence type="predicted"/>
<evidence type="ECO:0000313" key="3">
    <source>
        <dbReference type="Proteomes" id="UP000291613"/>
    </source>
</evidence>
<organism evidence="2 3">
    <name type="scientific">Hansschlegelia quercus</name>
    <dbReference type="NCBI Taxonomy" id="2528245"/>
    <lineage>
        <taxon>Bacteria</taxon>
        <taxon>Pseudomonadati</taxon>
        <taxon>Pseudomonadota</taxon>
        <taxon>Alphaproteobacteria</taxon>
        <taxon>Hyphomicrobiales</taxon>
        <taxon>Methylopilaceae</taxon>
        <taxon>Hansschlegelia</taxon>
    </lineage>
</organism>
<feature type="domain" description="Bacteriophage tail tape measure N-terminal" evidence="1">
    <location>
        <begin position="125"/>
        <end position="216"/>
    </location>
</feature>
<name>A0A4Q9GRJ0_9HYPH</name>
<protein>
    <recommendedName>
        <fullName evidence="1">Bacteriophage tail tape measure N-terminal domain-containing protein</fullName>
    </recommendedName>
</protein>
<accession>A0A4Q9GRJ0</accession>
<dbReference type="RefSeq" id="WP_131000972.1">
    <property type="nucleotide sequence ID" value="NZ_JBHSZR010000002.1"/>
</dbReference>
<sequence>MVSMSNLRVVRELTIRAAAQGVDETTTKLRTLGTTYDHVADQATAAGAATEASARRTLSVVTAYDRLQRSLDETYRAQQRYAQVEATVERARAQGIGSEQRHVEILSLAQDRYLGLGAAAEQGGAKVANSTKLANHEITMMSAQFMDLGTQIASGGGLFLPIIQQGGQLAGQLGDRGARGAIRALGEGLLSFVTNPVNLAVVGVAALGAGVGYLASKVSDIDSLDEAFKHHEETIRGLKEAYGAAAEGLDAYQKLSGSIARANAMTDISTLKAGVMSEARSAARTLYSTLEGTDELGGVEDRFAPITASVQQFAETIRQGKPDFEALRKTAAELYLANPGNSALQALYRDLMSLTDAGAKAQSALDPLLRTIGNLTDMSARVAPGLDALMSKLPAIGDKNAEATSKAADALDKYLATTRTMAGTPLDQALARETNSFSNLRTQIEGTHGASDALAKAQASFDQRATAIRSQYGSNGQKISSGGSPYEHTVERARERISDVQAEVASFGMGRDAAAGYRMEIDLLSSAQRKGVELTPAQREALHSLSEEYAAAARTLSMLNVQQELQFDRADVFMSEVERQIARSQRSAGVNADSEMGRYIDQTMRLTDALQGVGDAGHEAFSSIANDLKNGEGLGKSFGDALGKMGDRLFQSGVDGVWDNLWGSFGNATGLGKVLGLGGKRDGSSEASALFVTVSGGVGSMIGGAASAASGGGGGLFGGSGGLLGGAIIPGILHDGGRVGVDGYSDRVVSLDAYRHARRFHTGFASDEFPAILQEGERVLTGNMDQRTMRAMTGLTRAAGAAGAASPRAASDGASSSGPMSFHYAPTYQVQGYGKDIDDLKRQVVKNEAEFQTRVEVAVRKGRNSRKIG</sequence>
<dbReference type="Pfam" id="PF06791">
    <property type="entry name" value="TMP_2"/>
    <property type="match status" value="1"/>
</dbReference>
<reference evidence="2 3" key="1">
    <citation type="submission" date="2019-02" db="EMBL/GenBank/DDBJ databases">
        <title>Hansschlegelia quercus sp. nov., a novel methylotrophic bacterium from buds of oak (Quercus robur L.).</title>
        <authorList>
            <person name="Agafonova N.V."/>
            <person name="Kaparullina E.N."/>
            <person name="Grouzdev D.S."/>
            <person name="Doronina N.V."/>
        </authorList>
    </citation>
    <scope>NUCLEOTIDE SEQUENCE [LARGE SCALE GENOMIC DNA]</scope>
    <source>
        <strain evidence="2 3">Dub</strain>
    </source>
</reference>
<evidence type="ECO:0000259" key="1">
    <source>
        <dbReference type="Pfam" id="PF06791"/>
    </source>
</evidence>
<keyword evidence="3" id="KW-1185">Reference proteome</keyword>
<dbReference type="Proteomes" id="UP000291613">
    <property type="component" value="Unassembled WGS sequence"/>
</dbReference>
<comment type="caution">
    <text evidence="2">The sequence shown here is derived from an EMBL/GenBank/DDBJ whole genome shotgun (WGS) entry which is preliminary data.</text>
</comment>
<evidence type="ECO:0000313" key="2">
    <source>
        <dbReference type="EMBL" id="TBN54720.1"/>
    </source>
</evidence>
<gene>
    <name evidence="2" type="ORF">EYR15_00690</name>
</gene>